<dbReference type="AlphaFoldDB" id="A0A150WW33"/>
<proteinExistence type="predicted"/>
<comment type="caution">
    <text evidence="4">The sequence shown here is derived from an EMBL/GenBank/DDBJ whole genome shotgun (WGS) entry which is preliminary data.</text>
</comment>
<dbReference type="RefSeq" id="WP_063242482.1">
    <property type="nucleotide sequence ID" value="NZ_LUKF01000001.1"/>
</dbReference>
<dbReference type="EMBL" id="LUKF01000001">
    <property type="protein sequence ID" value="KYG70715.1"/>
    <property type="molecule type" value="Genomic_DNA"/>
</dbReference>
<feature type="domain" description="ArsA/GET3 Anion-transporting ATPase-like" evidence="3">
    <location>
        <begin position="10"/>
        <end position="317"/>
    </location>
</feature>
<reference evidence="4 5" key="1">
    <citation type="submission" date="2016-03" db="EMBL/GenBank/DDBJ databases">
        <authorList>
            <person name="Ploux O."/>
        </authorList>
    </citation>
    <scope>NUCLEOTIDE SEQUENCE [LARGE SCALE GENOMIC DNA]</scope>
    <source>
        <strain evidence="4 5">BER2</strain>
    </source>
</reference>
<evidence type="ECO:0000313" key="5">
    <source>
        <dbReference type="Proteomes" id="UP000075391"/>
    </source>
</evidence>
<evidence type="ECO:0000256" key="1">
    <source>
        <dbReference type="ARBA" id="ARBA00052296"/>
    </source>
</evidence>
<gene>
    <name evidence="4" type="ORF">AZI85_01930</name>
</gene>
<dbReference type="GO" id="GO:0016887">
    <property type="term" value="F:ATP hydrolysis activity"/>
    <property type="evidence" value="ECO:0007669"/>
    <property type="project" value="InterPro"/>
</dbReference>
<evidence type="ECO:0000256" key="2">
    <source>
        <dbReference type="ARBA" id="ARBA00066752"/>
    </source>
</evidence>
<dbReference type="Gene3D" id="3.40.50.300">
    <property type="entry name" value="P-loop containing nucleotide triphosphate hydrolases"/>
    <property type="match status" value="1"/>
</dbReference>
<dbReference type="Proteomes" id="UP000075391">
    <property type="component" value="Unassembled WGS sequence"/>
</dbReference>
<dbReference type="CDD" id="cd02035">
    <property type="entry name" value="ArsA"/>
    <property type="match status" value="1"/>
</dbReference>
<dbReference type="InterPro" id="IPR025723">
    <property type="entry name" value="ArsA/GET3_ATPase-like"/>
</dbReference>
<protein>
    <recommendedName>
        <fullName evidence="2">arsenite-transporting ATPase</fullName>
        <ecNumber evidence="2">7.3.2.7</ecNumber>
    </recommendedName>
</protein>
<dbReference type="InterPro" id="IPR016300">
    <property type="entry name" value="ATPase_ArsA/GET3"/>
</dbReference>
<dbReference type="EC" id="7.3.2.7" evidence="2"/>
<organism evidence="4 5">
    <name type="scientific">Bdellovibrio bacteriovorus</name>
    <dbReference type="NCBI Taxonomy" id="959"/>
    <lineage>
        <taxon>Bacteria</taxon>
        <taxon>Pseudomonadati</taxon>
        <taxon>Bdellovibrionota</taxon>
        <taxon>Bdellovibrionia</taxon>
        <taxon>Bdellovibrionales</taxon>
        <taxon>Pseudobdellovibrionaceae</taxon>
        <taxon>Bdellovibrio</taxon>
    </lineage>
</organism>
<dbReference type="OrthoDB" id="5289654at2"/>
<sequence length="359" mass="40717">MSLEIFKNTQVLICVGSGGVGKTTVAASLAVIAAKEGKKVLVLTIDPAKRLAQTLGIEGTKDITKVPNQNFKGEIYASVIDHKKTFDDFVARAAKKSEAVQKIYQNRLYQQLSTNLSGSQEFTALEKLYSVYESKRFDLIILDTPPTKHAIDFLQAPQKLSALFNEGVAKWFRDPEGKKSGFFGQLLQTGTRQVLKILETLTGSNFIRELGDFFLNIEQWQSQLLKRTVDVHRMLVSPTTHFCLVTAFDQAKLKEAEYFSKEIKKGGYHLTTVVLNRVFPYWLDLRSAQKDQNGHEELLRLYSQMRSYYNQKEVLYSKFESSIKKDARVFRIPDLVKDISDLKGLEELSALIVEGEKRA</sequence>
<dbReference type="SUPFAM" id="SSF52540">
    <property type="entry name" value="P-loop containing nucleoside triphosphate hydrolases"/>
    <property type="match status" value="1"/>
</dbReference>
<dbReference type="Pfam" id="PF02374">
    <property type="entry name" value="ArsA_ATPase"/>
    <property type="match status" value="1"/>
</dbReference>
<dbReference type="PANTHER" id="PTHR10803:SF26">
    <property type="entry name" value="ANION TRANSPORTER ATPASE-RELATED"/>
    <property type="match status" value="1"/>
</dbReference>
<comment type="catalytic activity">
    <reaction evidence="1">
        <text>arsenite(in) + ATP + H2O = arsenite(out) + ADP + phosphate + H(+)</text>
        <dbReference type="Rhea" id="RHEA:11348"/>
        <dbReference type="ChEBI" id="CHEBI:15377"/>
        <dbReference type="ChEBI" id="CHEBI:15378"/>
        <dbReference type="ChEBI" id="CHEBI:29242"/>
        <dbReference type="ChEBI" id="CHEBI:30616"/>
        <dbReference type="ChEBI" id="CHEBI:43474"/>
        <dbReference type="ChEBI" id="CHEBI:456216"/>
        <dbReference type="EC" id="7.3.2.7"/>
    </reaction>
</comment>
<evidence type="ECO:0000259" key="3">
    <source>
        <dbReference type="Pfam" id="PF02374"/>
    </source>
</evidence>
<dbReference type="GO" id="GO:0015446">
    <property type="term" value="F:ATPase-coupled arsenite transmembrane transporter activity"/>
    <property type="evidence" value="ECO:0007669"/>
    <property type="project" value="UniProtKB-EC"/>
</dbReference>
<evidence type="ECO:0000313" key="4">
    <source>
        <dbReference type="EMBL" id="KYG70715.1"/>
    </source>
</evidence>
<accession>A0A150WW33</accession>
<dbReference type="GO" id="GO:0005524">
    <property type="term" value="F:ATP binding"/>
    <property type="evidence" value="ECO:0007669"/>
    <property type="project" value="InterPro"/>
</dbReference>
<dbReference type="PANTHER" id="PTHR10803">
    <property type="entry name" value="ARSENICAL PUMP-DRIVING ATPASE ARSENITE-TRANSLOCATING ATPASE"/>
    <property type="match status" value="1"/>
</dbReference>
<name>A0A150WW33_BDEBC</name>
<dbReference type="InterPro" id="IPR027417">
    <property type="entry name" value="P-loop_NTPase"/>
</dbReference>